<dbReference type="EMBL" id="CP146256">
    <property type="protein sequence ID" value="XAH73021.1"/>
    <property type="molecule type" value="Genomic_DNA"/>
</dbReference>
<gene>
    <name evidence="1" type="ORF">V6984_16125</name>
</gene>
<dbReference type="Proteomes" id="UP001451571">
    <property type="component" value="Chromosome"/>
</dbReference>
<protein>
    <submittedName>
        <fullName evidence="1">Uncharacterized protein</fullName>
    </submittedName>
</protein>
<keyword evidence="2" id="KW-1185">Reference proteome</keyword>
<evidence type="ECO:0000313" key="2">
    <source>
        <dbReference type="Proteomes" id="UP001451571"/>
    </source>
</evidence>
<reference evidence="1 2" key="1">
    <citation type="submission" date="2024-02" db="EMBL/GenBank/DDBJ databases">
        <title>Bacterial strain from lacustrine sediment.</title>
        <authorList>
            <person name="Petit C."/>
            <person name="Fadhlaoui K."/>
        </authorList>
    </citation>
    <scope>NUCLEOTIDE SEQUENCE [LARGE SCALE GENOMIC DNA]</scope>
    <source>
        <strain evidence="1 2">IPX-CK</strain>
    </source>
</reference>
<proteinExistence type="predicted"/>
<dbReference type="RefSeq" id="WP_342756631.1">
    <property type="nucleotide sequence ID" value="NZ_CP146256.1"/>
</dbReference>
<name>A0ABZ3EUL0_9FIRM</name>
<accession>A0ABZ3EUL0</accession>
<organism evidence="1 2">
    <name type="scientific">Kineothrix sedimenti</name>
    <dbReference type="NCBI Taxonomy" id="3123317"/>
    <lineage>
        <taxon>Bacteria</taxon>
        <taxon>Bacillati</taxon>
        <taxon>Bacillota</taxon>
        <taxon>Clostridia</taxon>
        <taxon>Lachnospirales</taxon>
        <taxon>Lachnospiraceae</taxon>
        <taxon>Kineothrix</taxon>
    </lineage>
</organism>
<sequence>MLLGEVKIATLTSVNENGYPRTCAITKAGDNGFREVLEIPIINEDHGNYDGVQFGFSDKEPDFWIRSENK</sequence>
<evidence type="ECO:0000313" key="1">
    <source>
        <dbReference type="EMBL" id="XAH73021.1"/>
    </source>
</evidence>